<keyword evidence="2" id="KW-0413">Isomerase</keyword>
<accession>A0A6J7AV60</accession>
<reference evidence="4" key="1">
    <citation type="submission" date="2020-05" db="EMBL/GenBank/DDBJ databases">
        <authorList>
            <person name="Chiriac C."/>
            <person name="Salcher M."/>
            <person name="Ghai R."/>
            <person name="Kavagutti S V."/>
        </authorList>
    </citation>
    <scope>NUCLEOTIDE SEQUENCE</scope>
</reference>
<proteinExistence type="inferred from homology"/>
<dbReference type="GO" id="GO:0008837">
    <property type="term" value="F:diaminopimelate epimerase activity"/>
    <property type="evidence" value="ECO:0007669"/>
    <property type="project" value="InterPro"/>
</dbReference>
<gene>
    <name evidence="3" type="ORF">UFOPK2754_00894</name>
    <name evidence="4" type="ORF">UFOPK3139_03024</name>
    <name evidence="5" type="ORF">UFOPK3543_02600</name>
    <name evidence="6" type="ORF">UFOPK3967_02649</name>
</gene>
<organism evidence="4">
    <name type="scientific">freshwater metagenome</name>
    <dbReference type="NCBI Taxonomy" id="449393"/>
    <lineage>
        <taxon>unclassified sequences</taxon>
        <taxon>metagenomes</taxon>
        <taxon>ecological metagenomes</taxon>
    </lineage>
</organism>
<evidence type="ECO:0000256" key="1">
    <source>
        <dbReference type="ARBA" id="ARBA00010219"/>
    </source>
</evidence>
<evidence type="ECO:0000313" key="6">
    <source>
        <dbReference type="EMBL" id="CAB5019063.1"/>
    </source>
</evidence>
<dbReference type="GO" id="GO:0005829">
    <property type="term" value="C:cytosol"/>
    <property type="evidence" value="ECO:0007669"/>
    <property type="project" value="TreeGrafter"/>
</dbReference>
<evidence type="ECO:0000313" key="5">
    <source>
        <dbReference type="EMBL" id="CAB4929998.1"/>
    </source>
</evidence>
<dbReference type="PANTHER" id="PTHR31689">
    <property type="entry name" value="DIAMINOPIMELATE EPIMERASE, CHLOROPLASTIC"/>
    <property type="match status" value="1"/>
</dbReference>
<evidence type="ECO:0000256" key="2">
    <source>
        <dbReference type="ARBA" id="ARBA00023235"/>
    </source>
</evidence>
<evidence type="ECO:0000313" key="4">
    <source>
        <dbReference type="EMBL" id="CAB4836580.1"/>
    </source>
</evidence>
<dbReference type="Pfam" id="PF01678">
    <property type="entry name" value="DAP_epimerase"/>
    <property type="match status" value="2"/>
</dbReference>
<comment type="similarity">
    <text evidence="1">Belongs to the diaminopimelate epimerase family.</text>
</comment>
<evidence type="ECO:0000313" key="3">
    <source>
        <dbReference type="EMBL" id="CAB4737003.1"/>
    </source>
</evidence>
<dbReference type="PANTHER" id="PTHR31689:SF0">
    <property type="entry name" value="DIAMINOPIMELATE EPIMERASE"/>
    <property type="match status" value="1"/>
</dbReference>
<dbReference type="GO" id="GO:0009089">
    <property type="term" value="P:lysine biosynthetic process via diaminopimelate"/>
    <property type="evidence" value="ECO:0007669"/>
    <property type="project" value="InterPro"/>
</dbReference>
<dbReference type="AlphaFoldDB" id="A0A6J7AV60"/>
<dbReference type="InterPro" id="IPR001653">
    <property type="entry name" value="DAP_epimerase_DapF"/>
</dbReference>
<dbReference type="EMBL" id="CAEZYR010000024">
    <property type="protein sequence ID" value="CAB4737003.1"/>
    <property type="molecule type" value="Genomic_DNA"/>
</dbReference>
<dbReference type="EMBL" id="CAFBOS010000218">
    <property type="protein sequence ID" value="CAB5019063.1"/>
    <property type="molecule type" value="Genomic_DNA"/>
</dbReference>
<dbReference type="Gene3D" id="3.10.310.10">
    <property type="entry name" value="Diaminopimelate Epimerase, Chain A, domain 1"/>
    <property type="match status" value="2"/>
</dbReference>
<dbReference type="HAMAP" id="MF_00197">
    <property type="entry name" value="DAP_epimerase"/>
    <property type="match status" value="1"/>
</dbReference>
<sequence length="265" mass="27507">MFLTKYHGLGNDFLVLFAPSIPPDAASLARRVCHRHRGVGADGLLVLTPADRPGIDAVMSLFNADGSTAEISGNGIRCVGQALVRQRGVSEAVLVVETLAGDRDLVVAPGGSPHEVLVRVDMGTARPGPALVREPVAPSVVPRRAATYDIGNPHLVVLVDDPALVDVAHDGPLLERDYPEGMNVHFIAPASDGSLTLRVWERGAGVTEACGSGAVVAALAAHEWGLVGARVTVRMPGGAADVVVGDHLTLVGPSEYIASIELPDV</sequence>
<protein>
    <submittedName>
        <fullName evidence="4">Unannotated protein</fullName>
    </submittedName>
</protein>
<name>A0A6J7AV60_9ZZZZ</name>
<dbReference type="EMBL" id="CAFBMH010000135">
    <property type="protein sequence ID" value="CAB4929998.1"/>
    <property type="molecule type" value="Genomic_DNA"/>
</dbReference>
<dbReference type="SUPFAM" id="SSF54506">
    <property type="entry name" value="Diaminopimelate epimerase-like"/>
    <property type="match status" value="2"/>
</dbReference>
<dbReference type="EMBL" id="CAFABA010000197">
    <property type="protein sequence ID" value="CAB4836580.1"/>
    <property type="molecule type" value="Genomic_DNA"/>
</dbReference>
<dbReference type="NCBIfam" id="TIGR00652">
    <property type="entry name" value="DapF"/>
    <property type="match status" value="1"/>
</dbReference>